<accession>A0A0A9CDZ5</accession>
<protein>
    <submittedName>
        <fullName evidence="1">Uncharacterized protein</fullName>
    </submittedName>
</protein>
<sequence length="48" mass="5518">MSFVAQIVCQVRKKYFNFAQLKESTVLGGDMLTVIANRFIVYLCRLVC</sequence>
<dbReference type="AlphaFoldDB" id="A0A0A9CDZ5"/>
<proteinExistence type="predicted"/>
<reference evidence="1" key="2">
    <citation type="journal article" date="2015" name="Data Brief">
        <title>Shoot transcriptome of the giant reed, Arundo donax.</title>
        <authorList>
            <person name="Barrero R.A."/>
            <person name="Guerrero F.D."/>
            <person name="Moolhuijzen P."/>
            <person name="Goolsby J.A."/>
            <person name="Tidwell J."/>
            <person name="Bellgard S.E."/>
            <person name="Bellgard M.I."/>
        </authorList>
    </citation>
    <scope>NUCLEOTIDE SEQUENCE</scope>
    <source>
        <tissue evidence="1">Shoot tissue taken approximately 20 cm above the soil surface</tissue>
    </source>
</reference>
<dbReference type="EMBL" id="GBRH01225237">
    <property type="protein sequence ID" value="JAD72658.1"/>
    <property type="molecule type" value="Transcribed_RNA"/>
</dbReference>
<name>A0A0A9CDZ5_ARUDO</name>
<evidence type="ECO:0000313" key="1">
    <source>
        <dbReference type="EMBL" id="JAD72658.1"/>
    </source>
</evidence>
<organism evidence="1">
    <name type="scientific">Arundo donax</name>
    <name type="common">Giant reed</name>
    <name type="synonym">Donax arundinaceus</name>
    <dbReference type="NCBI Taxonomy" id="35708"/>
    <lineage>
        <taxon>Eukaryota</taxon>
        <taxon>Viridiplantae</taxon>
        <taxon>Streptophyta</taxon>
        <taxon>Embryophyta</taxon>
        <taxon>Tracheophyta</taxon>
        <taxon>Spermatophyta</taxon>
        <taxon>Magnoliopsida</taxon>
        <taxon>Liliopsida</taxon>
        <taxon>Poales</taxon>
        <taxon>Poaceae</taxon>
        <taxon>PACMAD clade</taxon>
        <taxon>Arundinoideae</taxon>
        <taxon>Arundineae</taxon>
        <taxon>Arundo</taxon>
    </lineage>
</organism>
<reference evidence="1" key="1">
    <citation type="submission" date="2014-09" db="EMBL/GenBank/DDBJ databases">
        <authorList>
            <person name="Magalhaes I.L.F."/>
            <person name="Oliveira U."/>
            <person name="Santos F.R."/>
            <person name="Vidigal T.H.D.A."/>
            <person name="Brescovit A.D."/>
            <person name="Santos A.J."/>
        </authorList>
    </citation>
    <scope>NUCLEOTIDE SEQUENCE</scope>
    <source>
        <tissue evidence="1">Shoot tissue taken approximately 20 cm above the soil surface</tissue>
    </source>
</reference>